<name>A0AAD8X6V7_LOLMU</name>
<evidence type="ECO:0000313" key="2">
    <source>
        <dbReference type="EMBL" id="KAK1696362.1"/>
    </source>
</evidence>
<evidence type="ECO:0000259" key="1">
    <source>
        <dbReference type="Pfam" id="PF26130"/>
    </source>
</evidence>
<dbReference type="Proteomes" id="UP001231189">
    <property type="component" value="Unassembled WGS sequence"/>
</dbReference>
<gene>
    <name evidence="2" type="ORF">QYE76_013059</name>
</gene>
<evidence type="ECO:0000313" key="3">
    <source>
        <dbReference type="Proteomes" id="UP001231189"/>
    </source>
</evidence>
<dbReference type="InterPro" id="IPR058594">
    <property type="entry name" value="PB1-like_dom_pln"/>
</dbReference>
<dbReference type="EMBL" id="JAUUTY010000001">
    <property type="protein sequence ID" value="KAK1696362.1"/>
    <property type="molecule type" value="Genomic_DNA"/>
</dbReference>
<comment type="caution">
    <text evidence="2">The sequence shown here is derived from an EMBL/GenBank/DDBJ whole genome shotgun (WGS) entry which is preliminary data.</text>
</comment>
<proteinExistence type="predicted"/>
<accession>A0AAD8X6V7</accession>
<protein>
    <recommendedName>
        <fullName evidence="1">PB1-like domain-containing protein</fullName>
    </recommendedName>
</protein>
<keyword evidence="3" id="KW-1185">Reference proteome</keyword>
<dbReference type="AlphaFoldDB" id="A0AAD8X6V7"/>
<feature type="domain" description="PB1-like" evidence="1">
    <location>
        <begin position="26"/>
        <end position="116"/>
    </location>
</feature>
<sequence>MPAVMREREWREDPPDYVFYGAEESDFFSVEVVHNGLFCSLRDNLQYVSCSSTVFDYCSAETWSCLWIDEILTRLGYVRDGKLHVYWCYPGKDITDGLVPVECDADCVEMIKASRTVKILALFVDHTNFLRNIRDDVILNGVPDLPLVISPSKLPRRFDTAASPSSSSDVLFADKGKSPEFVPEEVQLDDSDSEQDSDFYDSDYNVEEGDDDLFSENIDTSLNDYNEKELCDERENEVALDDEDLNLGNEERQHLKNKFKPFDPEIDMANPTFKVGMTFSGVEELRKALAAYSIRNRVPIRKLLLLVVDLVVPATDGLGRAHLSTFAALASGALADLAEGALSSLADLAGGALDARPSIAALTARYIRCWLRIWGFPTHRQ</sequence>
<organism evidence="2 3">
    <name type="scientific">Lolium multiflorum</name>
    <name type="common">Italian ryegrass</name>
    <name type="synonym">Lolium perenne subsp. multiflorum</name>
    <dbReference type="NCBI Taxonomy" id="4521"/>
    <lineage>
        <taxon>Eukaryota</taxon>
        <taxon>Viridiplantae</taxon>
        <taxon>Streptophyta</taxon>
        <taxon>Embryophyta</taxon>
        <taxon>Tracheophyta</taxon>
        <taxon>Spermatophyta</taxon>
        <taxon>Magnoliopsida</taxon>
        <taxon>Liliopsida</taxon>
        <taxon>Poales</taxon>
        <taxon>Poaceae</taxon>
        <taxon>BOP clade</taxon>
        <taxon>Pooideae</taxon>
        <taxon>Poodae</taxon>
        <taxon>Poeae</taxon>
        <taxon>Poeae Chloroplast Group 2 (Poeae type)</taxon>
        <taxon>Loliodinae</taxon>
        <taxon>Loliinae</taxon>
        <taxon>Lolium</taxon>
    </lineage>
</organism>
<reference evidence="2" key="1">
    <citation type="submission" date="2023-07" db="EMBL/GenBank/DDBJ databases">
        <title>A chromosome-level genome assembly of Lolium multiflorum.</title>
        <authorList>
            <person name="Chen Y."/>
            <person name="Copetti D."/>
            <person name="Kolliker R."/>
            <person name="Studer B."/>
        </authorList>
    </citation>
    <scope>NUCLEOTIDE SEQUENCE</scope>
    <source>
        <strain evidence="2">02402/16</strain>
        <tissue evidence="2">Leaf</tissue>
    </source>
</reference>
<dbReference type="Pfam" id="PF26130">
    <property type="entry name" value="PB1-like"/>
    <property type="match status" value="1"/>
</dbReference>